<evidence type="ECO:0000259" key="1">
    <source>
        <dbReference type="PROSITE" id="PS50206"/>
    </source>
</evidence>
<organism evidence="2 3">
    <name type="scientific">Undibacterium piscinae</name>
    <dbReference type="NCBI Taxonomy" id="2495591"/>
    <lineage>
        <taxon>Bacteria</taxon>
        <taxon>Pseudomonadati</taxon>
        <taxon>Pseudomonadota</taxon>
        <taxon>Betaproteobacteria</taxon>
        <taxon>Burkholderiales</taxon>
        <taxon>Oxalobacteraceae</taxon>
        <taxon>Undibacterium</taxon>
    </lineage>
</organism>
<dbReference type="GO" id="GO:0004792">
    <property type="term" value="F:thiosulfate-cyanide sulfurtransferase activity"/>
    <property type="evidence" value="ECO:0007669"/>
    <property type="project" value="TreeGrafter"/>
</dbReference>
<dbReference type="EMBL" id="CP051152">
    <property type="protein sequence ID" value="QJQ05826.1"/>
    <property type="molecule type" value="Genomic_DNA"/>
</dbReference>
<dbReference type="KEGG" id="upi:EJG51_008190"/>
<dbReference type="CDD" id="cd01522">
    <property type="entry name" value="RHOD_1"/>
    <property type="match status" value="1"/>
</dbReference>
<feature type="domain" description="Rhodanese" evidence="1">
    <location>
        <begin position="35"/>
        <end position="139"/>
    </location>
</feature>
<keyword evidence="3" id="KW-1185">Reference proteome</keyword>
<dbReference type="SUPFAM" id="SSF52821">
    <property type="entry name" value="Rhodanese/Cell cycle control phosphatase"/>
    <property type="match status" value="1"/>
</dbReference>
<sequence length="157" mass="17365">MTSHILNNAQELGRDQALPYAGEVTPEQAWTLLQADQRIVLVDVRTNAERDWVGRVSIPEAQHHAVQWSLYPAGTPNPDFMAQLSTAVPDKNTVILFLCRSGVRSRHGAKLATEHGYTQCYDILQGFEGDKDVHGHRKTVGGWCSAALPWMGAWMGA</sequence>
<dbReference type="InterPro" id="IPR036873">
    <property type="entry name" value="Rhodanese-like_dom_sf"/>
</dbReference>
<dbReference type="Pfam" id="PF00581">
    <property type="entry name" value="Rhodanese"/>
    <property type="match status" value="1"/>
</dbReference>
<evidence type="ECO:0000313" key="3">
    <source>
        <dbReference type="Proteomes" id="UP000274350"/>
    </source>
</evidence>
<dbReference type="PANTHER" id="PTHR44086:SF10">
    <property type="entry name" value="THIOSULFATE SULFURTRANSFERASE_RHODANESE-LIKE DOMAIN-CONTAINING PROTEIN 3"/>
    <property type="match status" value="1"/>
</dbReference>
<reference evidence="2 3" key="1">
    <citation type="journal article" date="2019" name="Int. J. Syst. Evol. Microbiol.">
        <title>Undibacterium piscinae sp. nov., isolated from Korean shiner intestine.</title>
        <authorList>
            <person name="Lee S.Y."/>
            <person name="Kang W."/>
            <person name="Kim P.S."/>
            <person name="Kim H.S."/>
            <person name="Sung H."/>
            <person name="Shin N.R."/>
            <person name="Whon T.W."/>
            <person name="Yun J.H."/>
            <person name="Lee J.Y."/>
            <person name="Lee J.Y."/>
            <person name="Jung M.J."/>
            <person name="Jeong Y.S."/>
            <person name="Tak E.J."/>
            <person name="Han J.E."/>
            <person name="Hyun D.W."/>
            <person name="Kang M.S."/>
            <person name="Lee K.E."/>
            <person name="Lee B.H."/>
            <person name="Bae J.W."/>
        </authorList>
    </citation>
    <scope>NUCLEOTIDE SEQUENCE [LARGE SCALE GENOMIC DNA]</scope>
    <source>
        <strain evidence="2 3">S11R28</strain>
    </source>
</reference>
<name>A0A6M4A3D6_9BURK</name>
<protein>
    <submittedName>
        <fullName evidence="2">Rhodanese-like domain-containing protein</fullName>
    </submittedName>
</protein>
<dbReference type="Proteomes" id="UP000274350">
    <property type="component" value="Chromosome"/>
</dbReference>
<proteinExistence type="predicted"/>
<dbReference type="SMART" id="SM00450">
    <property type="entry name" value="RHOD"/>
    <property type="match status" value="1"/>
</dbReference>
<dbReference type="PROSITE" id="PS50206">
    <property type="entry name" value="RHODANESE_3"/>
    <property type="match status" value="1"/>
</dbReference>
<dbReference type="InterPro" id="IPR001763">
    <property type="entry name" value="Rhodanese-like_dom"/>
</dbReference>
<accession>A0A6M4A3D6</accession>
<dbReference type="AlphaFoldDB" id="A0A6M4A3D6"/>
<evidence type="ECO:0000313" key="2">
    <source>
        <dbReference type="EMBL" id="QJQ05826.1"/>
    </source>
</evidence>
<gene>
    <name evidence="2" type="ORF">EJG51_008190</name>
</gene>
<dbReference type="Gene3D" id="3.40.250.10">
    <property type="entry name" value="Rhodanese-like domain"/>
    <property type="match status" value="1"/>
</dbReference>
<dbReference type="PANTHER" id="PTHR44086">
    <property type="entry name" value="THIOSULFATE SULFURTRANSFERASE RDL2, MITOCHONDRIAL-RELATED"/>
    <property type="match status" value="1"/>
</dbReference>